<keyword evidence="2" id="KW-1185">Reference proteome</keyword>
<organism evidence="1 2">
    <name type="scientific">Punica granatum</name>
    <name type="common">Pomegranate</name>
    <dbReference type="NCBI Taxonomy" id="22663"/>
    <lineage>
        <taxon>Eukaryota</taxon>
        <taxon>Viridiplantae</taxon>
        <taxon>Streptophyta</taxon>
        <taxon>Embryophyta</taxon>
        <taxon>Tracheophyta</taxon>
        <taxon>Spermatophyta</taxon>
        <taxon>Magnoliopsida</taxon>
        <taxon>eudicotyledons</taxon>
        <taxon>Gunneridae</taxon>
        <taxon>Pentapetalae</taxon>
        <taxon>rosids</taxon>
        <taxon>malvids</taxon>
        <taxon>Myrtales</taxon>
        <taxon>Lythraceae</taxon>
        <taxon>Punica</taxon>
    </lineage>
</organism>
<protein>
    <submittedName>
        <fullName evidence="1">Uncharacterized protein</fullName>
    </submittedName>
</protein>
<dbReference type="AlphaFoldDB" id="A0A2I0HMJ9"/>
<evidence type="ECO:0000313" key="2">
    <source>
        <dbReference type="Proteomes" id="UP000233551"/>
    </source>
</evidence>
<reference evidence="1 2" key="1">
    <citation type="submission" date="2017-11" db="EMBL/GenBank/DDBJ databases">
        <title>De-novo sequencing of pomegranate (Punica granatum L.) genome.</title>
        <authorList>
            <person name="Akparov Z."/>
            <person name="Amiraslanov A."/>
            <person name="Hajiyeva S."/>
            <person name="Abbasov M."/>
            <person name="Kaur K."/>
            <person name="Hamwieh A."/>
            <person name="Solovyev V."/>
            <person name="Salamov A."/>
            <person name="Braich B."/>
            <person name="Kosarev P."/>
            <person name="Mahmoud A."/>
            <person name="Hajiyev E."/>
            <person name="Babayeva S."/>
            <person name="Izzatullayeva V."/>
            <person name="Mammadov A."/>
            <person name="Mammadov A."/>
            <person name="Sharifova S."/>
            <person name="Ojaghi J."/>
            <person name="Eynullazada K."/>
            <person name="Bayramov B."/>
            <person name="Abdulazimova A."/>
            <person name="Shahmuradov I."/>
        </authorList>
    </citation>
    <scope>NUCLEOTIDE SEQUENCE [LARGE SCALE GENOMIC DNA]</scope>
    <source>
        <strain evidence="2">cv. AG2017</strain>
        <tissue evidence="1">Leaf</tissue>
    </source>
</reference>
<sequence>MGRTGLLGRTGLMDRTGLDWAGLAGLGRWAVGHGTRLGRDRLDWWKTSEGGARWFERFGRLLQAGWFKRRGSAACDLLASPRAREGGRLGRESSGQHIGEWRELAIGGCRARTGREMGVFWNREGAERVVGVMLPKMEASHRDAMRRREMAEREGAVGQREKLQAFIFAWRGEKLGLHTVKQARA</sequence>
<evidence type="ECO:0000313" key="1">
    <source>
        <dbReference type="EMBL" id="PKI32881.1"/>
    </source>
</evidence>
<comment type="caution">
    <text evidence="1">The sequence shown here is derived from an EMBL/GenBank/DDBJ whole genome shotgun (WGS) entry which is preliminary data.</text>
</comment>
<dbReference type="EMBL" id="PGOL01007237">
    <property type="protein sequence ID" value="PKI32881.1"/>
    <property type="molecule type" value="Genomic_DNA"/>
</dbReference>
<name>A0A2I0HMJ9_PUNGR</name>
<gene>
    <name evidence="1" type="ORF">CRG98_046723</name>
</gene>
<proteinExistence type="predicted"/>
<accession>A0A2I0HMJ9</accession>
<dbReference type="Proteomes" id="UP000233551">
    <property type="component" value="Unassembled WGS sequence"/>
</dbReference>